<accession>A0A2T2NLK5</accession>
<organism evidence="1 2">
    <name type="scientific">Corynespora cassiicola Philippines</name>
    <dbReference type="NCBI Taxonomy" id="1448308"/>
    <lineage>
        <taxon>Eukaryota</taxon>
        <taxon>Fungi</taxon>
        <taxon>Dikarya</taxon>
        <taxon>Ascomycota</taxon>
        <taxon>Pezizomycotina</taxon>
        <taxon>Dothideomycetes</taxon>
        <taxon>Pleosporomycetidae</taxon>
        <taxon>Pleosporales</taxon>
        <taxon>Corynesporascaceae</taxon>
        <taxon>Corynespora</taxon>
    </lineage>
</organism>
<keyword evidence="2" id="KW-1185">Reference proteome</keyword>
<name>A0A2T2NLK5_CORCC</name>
<protein>
    <submittedName>
        <fullName evidence="1">Uncharacterized protein</fullName>
    </submittedName>
</protein>
<dbReference type="AlphaFoldDB" id="A0A2T2NLK5"/>
<proteinExistence type="predicted"/>
<dbReference type="EMBL" id="KZ678136">
    <property type="protein sequence ID" value="PSN65938.1"/>
    <property type="molecule type" value="Genomic_DNA"/>
</dbReference>
<evidence type="ECO:0000313" key="1">
    <source>
        <dbReference type="EMBL" id="PSN65938.1"/>
    </source>
</evidence>
<evidence type="ECO:0000313" key="2">
    <source>
        <dbReference type="Proteomes" id="UP000240883"/>
    </source>
</evidence>
<dbReference type="Proteomes" id="UP000240883">
    <property type="component" value="Unassembled WGS sequence"/>
</dbReference>
<gene>
    <name evidence="1" type="ORF">BS50DRAFT_401756</name>
</gene>
<sequence>MSGDVPLYEHDVQCRQSRGNCPTRNIPGLCATLVDEPRTVHSFNKLSMKHLSARRRRSDDKVTWSVNDGNVVRRIHDGRTDGPMMKRGALQPQCTTMSASLAFIVIRMLAGQACIYSGQLLEGYTRLKLPTAQIDTVQGYWRMRLPAVPKEVDTKNYRGSRY</sequence>
<reference evidence="1 2" key="1">
    <citation type="journal article" date="2018" name="Front. Microbiol.">
        <title>Genome-Wide Analysis of Corynespora cassiicola Leaf Fall Disease Putative Effectors.</title>
        <authorList>
            <person name="Lopez D."/>
            <person name="Ribeiro S."/>
            <person name="Label P."/>
            <person name="Fumanal B."/>
            <person name="Venisse J.S."/>
            <person name="Kohler A."/>
            <person name="de Oliveira R.R."/>
            <person name="Labutti K."/>
            <person name="Lipzen A."/>
            <person name="Lail K."/>
            <person name="Bauer D."/>
            <person name="Ohm R.A."/>
            <person name="Barry K.W."/>
            <person name="Spatafora J."/>
            <person name="Grigoriev I.V."/>
            <person name="Martin F.M."/>
            <person name="Pujade-Renaud V."/>
        </authorList>
    </citation>
    <scope>NUCLEOTIDE SEQUENCE [LARGE SCALE GENOMIC DNA]</scope>
    <source>
        <strain evidence="1 2">Philippines</strain>
    </source>
</reference>